<dbReference type="OrthoDB" id="7505659at2"/>
<evidence type="ECO:0000256" key="4">
    <source>
        <dbReference type="ARBA" id="ARBA00023163"/>
    </source>
</evidence>
<dbReference type="PANTHER" id="PTHR30055:SF226">
    <property type="entry name" value="HTH-TYPE TRANSCRIPTIONAL REGULATOR PKSA"/>
    <property type="match status" value="1"/>
</dbReference>
<dbReference type="PANTHER" id="PTHR30055">
    <property type="entry name" value="HTH-TYPE TRANSCRIPTIONAL REGULATOR RUTR"/>
    <property type="match status" value="1"/>
</dbReference>
<feature type="region of interest" description="Disordered" evidence="6">
    <location>
        <begin position="1"/>
        <end position="44"/>
    </location>
</feature>
<dbReference type="Proteomes" id="UP000293865">
    <property type="component" value="Unassembled WGS sequence"/>
</dbReference>
<keyword evidence="4" id="KW-0804">Transcription</keyword>
<dbReference type="GO" id="GO:0000976">
    <property type="term" value="F:transcription cis-regulatory region binding"/>
    <property type="evidence" value="ECO:0007669"/>
    <property type="project" value="TreeGrafter"/>
</dbReference>
<keyword evidence="3 5" id="KW-0238">DNA-binding</keyword>
<comment type="caution">
    <text evidence="8">The sequence shown here is derived from an EMBL/GenBank/DDBJ whole genome shotgun (WGS) entry which is preliminary data.</text>
</comment>
<dbReference type="GO" id="GO:0003700">
    <property type="term" value="F:DNA-binding transcription factor activity"/>
    <property type="evidence" value="ECO:0007669"/>
    <property type="project" value="TreeGrafter"/>
</dbReference>
<evidence type="ECO:0000259" key="7">
    <source>
        <dbReference type="PROSITE" id="PS50977"/>
    </source>
</evidence>
<dbReference type="RefSeq" id="WP_129518903.1">
    <property type="nucleotide sequence ID" value="NZ_SDPN01000001.1"/>
</dbReference>
<reference evidence="8 9" key="1">
    <citation type="submission" date="2019-01" db="EMBL/GenBank/DDBJ databases">
        <title>Agromyces.</title>
        <authorList>
            <person name="Li J."/>
        </authorList>
    </citation>
    <scope>NUCLEOTIDE SEQUENCE [LARGE SCALE GENOMIC DNA]</scope>
    <source>
        <strain evidence="8 9">DSM 15934</strain>
    </source>
</reference>
<evidence type="ECO:0000256" key="2">
    <source>
        <dbReference type="ARBA" id="ARBA00023015"/>
    </source>
</evidence>
<protein>
    <submittedName>
        <fullName evidence="8">TetR/AcrR family transcriptional regulator</fullName>
    </submittedName>
</protein>
<evidence type="ECO:0000256" key="6">
    <source>
        <dbReference type="SAM" id="MobiDB-lite"/>
    </source>
</evidence>
<dbReference type="PRINTS" id="PR00455">
    <property type="entry name" value="HTHTETR"/>
</dbReference>
<feature type="DNA-binding region" description="H-T-H motif" evidence="5">
    <location>
        <begin position="67"/>
        <end position="86"/>
    </location>
</feature>
<evidence type="ECO:0000256" key="3">
    <source>
        <dbReference type="ARBA" id="ARBA00023125"/>
    </source>
</evidence>
<dbReference type="PROSITE" id="PS50977">
    <property type="entry name" value="HTH_TETR_2"/>
    <property type="match status" value="1"/>
</dbReference>
<dbReference type="EMBL" id="SDPN01000001">
    <property type="protein sequence ID" value="RXZ73201.1"/>
    <property type="molecule type" value="Genomic_DNA"/>
</dbReference>
<sequence>MNSNEATDAASGTSASTPTPEASGHEASGASSSRAPRGSYAKGQAKRQEIVDAALVVFGRSGYHSGSLREIAKRVDLTLAGLMHHFAGKEELFTEVLRQRDARVQEAAGDVSEFTLLEQMRKVVAYNQTTRGLTSLYTVISAEATDSEHPAHEQFARRYADTANSTRAVLDDAQRDGIIRADIDTAHASRLIAAVMDGLQQQWLLDESVDMTAAFDEFVRGYLLAPRGDNEGTSPKR</sequence>
<name>A0A4Q2L9S2_9MICO</name>
<dbReference type="Gene3D" id="1.10.357.10">
    <property type="entry name" value="Tetracycline Repressor, domain 2"/>
    <property type="match status" value="1"/>
</dbReference>
<organism evidence="8 9">
    <name type="scientific">Agromyces albus</name>
    <dbReference type="NCBI Taxonomy" id="205332"/>
    <lineage>
        <taxon>Bacteria</taxon>
        <taxon>Bacillati</taxon>
        <taxon>Actinomycetota</taxon>
        <taxon>Actinomycetes</taxon>
        <taxon>Micrococcales</taxon>
        <taxon>Microbacteriaceae</taxon>
        <taxon>Agromyces</taxon>
    </lineage>
</organism>
<feature type="domain" description="HTH tetR-type" evidence="7">
    <location>
        <begin position="44"/>
        <end position="104"/>
    </location>
</feature>
<dbReference type="Pfam" id="PF13977">
    <property type="entry name" value="TetR_C_6"/>
    <property type="match status" value="1"/>
</dbReference>
<dbReference type="InterPro" id="IPR009057">
    <property type="entry name" value="Homeodomain-like_sf"/>
</dbReference>
<keyword evidence="9" id="KW-1185">Reference proteome</keyword>
<dbReference type="InterPro" id="IPR036271">
    <property type="entry name" value="Tet_transcr_reg_TetR-rel_C_sf"/>
</dbReference>
<evidence type="ECO:0000256" key="5">
    <source>
        <dbReference type="PROSITE-ProRule" id="PRU00335"/>
    </source>
</evidence>
<dbReference type="InterPro" id="IPR050109">
    <property type="entry name" value="HTH-type_TetR-like_transc_reg"/>
</dbReference>
<accession>A0A4Q2L9S2</accession>
<feature type="compositionally biased region" description="Low complexity" evidence="6">
    <location>
        <begin position="1"/>
        <end position="41"/>
    </location>
</feature>
<dbReference type="InterPro" id="IPR001647">
    <property type="entry name" value="HTH_TetR"/>
</dbReference>
<evidence type="ECO:0000313" key="8">
    <source>
        <dbReference type="EMBL" id="RXZ73201.1"/>
    </source>
</evidence>
<gene>
    <name evidence="8" type="ORF">ESP51_00425</name>
</gene>
<proteinExistence type="predicted"/>
<dbReference type="SUPFAM" id="SSF46689">
    <property type="entry name" value="Homeodomain-like"/>
    <property type="match status" value="1"/>
</dbReference>
<evidence type="ECO:0000313" key="9">
    <source>
        <dbReference type="Proteomes" id="UP000293865"/>
    </source>
</evidence>
<keyword evidence="2" id="KW-0805">Transcription regulation</keyword>
<dbReference type="InterPro" id="IPR039538">
    <property type="entry name" value="BetI_C"/>
</dbReference>
<keyword evidence="1" id="KW-0678">Repressor</keyword>
<dbReference type="Pfam" id="PF00440">
    <property type="entry name" value="TetR_N"/>
    <property type="match status" value="1"/>
</dbReference>
<dbReference type="SUPFAM" id="SSF48498">
    <property type="entry name" value="Tetracyclin repressor-like, C-terminal domain"/>
    <property type="match status" value="1"/>
</dbReference>
<dbReference type="AlphaFoldDB" id="A0A4Q2L9S2"/>
<evidence type="ECO:0000256" key="1">
    <source>
        <dbReference type="ARBA" id="ARBA00022491"/>
    </source>
</evidence>